<organism evidence="1 2">
    <name type="scientific">Trichonephila clavata</name>
    <name type="common">Joro spider</name>
    <name type="synonym">Nephila clavata</name>
    <dbReference type="NCBI Taxonomy" id="2740835"/>
    <lineage>
        <taxon>Eukaryota</taxon>
        <taxon>Metazoa</taxon>
        <taxon>Ecdysozoa</taxon>
        <taxon>Arthropoda</taxon>
        <taxon>Chelicerata</taxon>
        <taxon>Arachnida</taxon>
        <taxon>Araneae</taxon>
        <taxon>Araneomorphae</taxon>
        <taxon>Entelegynae</taxon>
        <taxon>Araneoidea</taxon>
        <taxon>Nephilidae</taxon>
        <taxon>Trichonephila</taxon>
    </lineage>
</organism>
<protein>
    <submittedName>
        <fullName evidence="1">Uncharacterized protein</fullName>
    </submittedName>
</protein>
<evidence type="ECO:0000313" key="1">
    <source>
        <dbReference type="EMBL" id="GFQ68491.1"/>
    </source>
</evidence>
<name>A0A8X6KC25_TRICU</name>
<gene>
    <name evidence="1" type="ORF">TNCT_319121</name>
</gene>
<dbReference type="Proteomes" id="UP000887116">
    <property type="component" value="Unassembled WGS sequence"/>
</dbReference>
<comment type="caution">
    <text evidence="1">The sequence shown here is derived from an EMBL/GenBank/DDBJ whole genome shotgun (WGS) entry which is preliminary data.</text>
</comment>
<reference evidence="1" key="1">
    <citation type="submission" date="2020-07" db="EMBL/GenBank/DDBJ databases">
        <title>Multicomponent nature underlies the extraordinary mechanical properties of spider dragline silk.</title>
        <authorList>
            <person name="Kono N."/>
            <person name="Nakamura H."/>
            <person name="Mori M."/>
            <person name="Yoshida Y."/>
            <person name="Ohtoshi R."/>
            <person name="Malay A.D."/>
            <person name="Moran D.A.P."/>
            <person name="Tomita M."/>
            <person name="Numata K."/>
            <person name="Arakawa K."/>
        </authorList>
    </citation>
    <scope>NUCLEOTIDE SEQUENCE</scope>
</reference>
<accession>A0A8X6KC25</accession>
<dbReference type="EMBL" id="BMAO01010644">
    <property type="protein sequence ID" value="GFQ68491.1"/>
    <property type="molecule type" value="Genomic_DNA"/>
</dbReference>
<sequence length="94" mass="10964">MEKSISHILTWTVNVTAFQMKINHDYLIIHLRHIGVFLSLRLPQCGHEMTDANYLKNYTALDYQNNNESQLLTKIRFLASMCRQMALQPKIGVE</sequence>
<evidence type="ECO:0000313" key="2">
    <source>
        <dbReference type="Proteomes" id="UP000887116"/>
    </source>
</evidence>
<dbReference type="AlphaFoldDB" id="A0A8X6KC25"/>
<keyword evidence="2" id="KW-1185">Reference proteome</keyword>
<proteinExistence type="predicted"/>